<keyword evidence="3" id="KW-1185">Reference proteome</keyword>
<organism evidence="2 3">
    <name type="scientific">Desulfotalea psychrophila (strain LSv54 / DSM 12343)</name>
    <dbReference type="NCBI Taxonomy" id="177439"/>
    <lineage>
        <taxon>Bacteria</taxon>
        <taxon>Pseudomonadati</taxon>
        <taxon>Thermodesulfobacteriota</taxon>
        <taxon>Desulfobulbia</taxon>
        <taxon>Desulfobulbales</taxon>
        <taxon>Desulfocapsaceae</taxon>
        <taxon>Desulfotalea</taxon>
    </lineage>
</organism>
<name>Q6AQV1_DESPS</name>
<accession>Q6AQV1</accession>
<sequence length="59" mass="6804">MNLFFLLSAPGLSSLAGRCCDVISDLTLPRLFFFAGWQDSSFLLFLFSFFLLLFLLFRK</sequence>
<keyword evidence="1" id="KW-0472">Membrane</keyword>
<proteinExistence type="predicted"/>
<keyword evidence="1" id="KW-0812">Transmembrane</keyword>
<dbReference type="AlphaFoldDB" id="Q6AQV1"/>
<dbReference type="Proteomes" id="UP000000602">
    <property type="component" value="Chromosome"/>
</dbReference>
<dbReference type="STRING" id="177439.DP0543"/>
<protein>
    <submittedName>
        <fullName evidence="2">Uncharacterized protein</fullName>
    </submittedName>
</protein>
<dbReference type="KEGG" id="dps:DP0543"/>
<evidence type="ECO:0000313" key="3">
    <source>
        <dbReference type="Proteomes" id="UP000000602"/>
    </source>
</evidence>
<dbReference type="EMBL" id="CR522870">
    <property type="protein sequence ID" value="CAG35272.1"/>
    <property type="molecule type" value="Genomic_DNA"/>
</dbReference>
<dbReference type="HOGENOM" id="CLU_2952951_0_0_7"/>
<keyword evidence="1" id="KW-1133">Transmembrane helix</keyword>
<reference evidence="3" key="1">
    <citation type="journal article" date="2004" name="Environ. Microbiol.">
        <title>The genome of Desulfotalea psychrophila, a sulfate-reducing bacterium from permanently cold Arctic sediments.</title>
        <authorList>
            <person name="Rabus R."/>
            <person name="Ruepp A."/>
            <person name="Frickey T."/>
            <person name="Rattei T."/>
            <person name="Fartmann B."/>
            <person name="Stark M."/>
            <person name="Bauer M."/>
            <person name="Zibat A."/>
            <person name="Lombardot T."/>
            <person name="Becker I."/>
            <person name="Amann J."/>
            <person name="Gellner K."/>
            <person name="Teeling H."/>
            <person name="Leuschner W.D."/>
            <person name="Gloeckner F.-O."/>
            <person name="Lupas A.N."/>
            <person name="Amann R."/>
            <person name="Klenk H.-P."/>
        </authorList>
    </citation>
    <scope>NUCLEOTIDE SEQUENCE [LARGE SCALE GENOMIC DNA]</scope>
    <source>
        <strain evidence="3">DSM 12343 / LSv54</strain>
    </source>
</reference>
<gene>
    <name evidence="2" type="ordered locus">DP0543</name>
</gene>
<feature type="transmembrane region" description="Helical" evidence="1">
    <location>
        <begin position="40"/>
        <end position="57"/>
    </location>
</feature>
<evidence type="ECO:0000313" key="2">
    <source>
        <dbReference type="EMBL" id="CAG35272.1"/>
    </source>
</evidence>
<evidence type="ECO:0000256" key="1">
    <source>
        <dbReference type="SAM" id="Phobius"/>
    </source>
</evidence>